<dbReference type="PANTHER" id="PTHR48050">
    <property type="entry name" value="STEROL 3-BETA-GLUCOSYLTRANSFERASE"/>
    <property type="match status" value="1"/>
</dbReference>
<dbReference type="GO" id="GO:0017000">
    <property type="term" value="P:antibiotic biosynthetic process"/>
    <property type="evidence" value="ECO:0007669"/>
    <property type="project" value="UniProtKB-ARBA"/>
</dbReference>
<evidence type="ECO:0000313" key="2">
    <source>
        <dbReference type="EMBL" id="MBB5982895.1"/>
    </source>
</evidence>
<dbReference type="FunFam" id="3.40.50.2000:FF:000009">
    <property type="entry name" value="Sterol 3-beta-glucosyltransferase UGT80A2"/>
    <property type="match status" value="1"/>
</dbReference>
<dbReference type="SUPFAM" id="SSF53756">
    <property type="entry name" value="UDP-Glycosyltransferase/glycogen phosphorylase"/>
    <property type="match status" value="1"/>
</dbReference>
<keyword evidence="2" id="KW-0328">Glycosyltransferase</keyword>
<name>A0A841E1M4_9ACTN</name>
<dbReference type="EMBL" id="JACHNF010000001">
    <property type="protein sequence ID" value="MBB5982895.1"/>
    <property type="molecule type" value="Genomic_DNA"/>
</dbReference>
<dbReference type="Proteomes" id="UP000558997">
    <property type="component" value="Unassembled WGS sequence"/>
</dbReference>
<comment type="caution">
    <text evidence="2">The sequence shown here is derived from an EMBL/GenBank/DDBJ whole genome shotgun (WGS) entry which is preliminary data.</text>
</comment>
<sequence length="413" mass="45218">MRVLMLTHFSRGDVQPFAALAKLLEESGHEVTVGAPGTSDALLRPYTTNLIPFADRARDMAVAPDVRRLHGIGVPMQFIPSARRELDGMLDDFARALDSRPDVVLHHAGLPGHQIAEALGVPSIPVCMHPSYVPTNAFANPYFPFRAPRVCNPATYAWTGFYLRTLFPGMGRWRRRTLGLARRRDHRDSLVRPDGRPATVLQCFTRHVLPEPLDYPDNVHTTGHWLLPAADGWRPPEELTAFLDRGDPPVYVGFGSSGLTDPRRLGNLVAEALRRAGVRAVVVGGWGAIDPAVLGNDTFYLPEAPFDWLFPRMAAIVHHGGNGTIGYALAAGRPQVACPFISPDQWFYARQLHARGVAPLPQPHRDLTVEGLTGAISRAITDSRMAERADELGQLVRAEDGTAGAVKILESIS</sequence>
<dbReference type="CDD" id="cd03784">
    <property type="entry name" value="GT1_Gtf-like"/>
    <property type="match status" value="1"/>
</dbReference>
<gene>
    <name evidence="2" type="ORF">HDA44_006236</name>
</gene>
<dbReference type="EC" id="2.4.1.173" evidence="2"/>
<proteinExistence type="predicted"/>
<dbReference type="Gene3D" id="3.40.50.2000">
    <property type="entry name" value="Glycogen Phosphorylase B"/>
    <property type="match status" value="2"/>
</dbReference>
<dbReference type="InterPro" id="IPR002213">
    <property type="entry name" value="UDP_glucos_trans"/>
</dbReference>
<organism evidence="2 3">
    <name type="scientific">Kribbella solani</name>
    <dbReference type="NCBI Taxonomy" id="236067"/>
    <lineage>
        <taxon>Bacteria</taxon>
        <taxon>Bacillati</taxon>
        <taxon>Actinomycetota</taxon>
        <taxon>Actinomycetes</taxon>
        <taxon>Propionibacteriales</taxon>
        <taxon>Kribbellaceae</taxon>
        <taxon>Kribbella</taxon>
    </lineage>
</organism>
<keyword evidence="2" id="KW-0808">Transferase</keyword>
<dbReference type="PANTHER" id="PTHR48050:SF13">
    <property type="entry name" value="STEROL 3-BETA-GLUCOSYLTRANSFERASE UGT80A2"/>
    <property type="match status" value="1"/>
</dbReference>
<dbReference type="GO" id="GO:0016906">
    <property type="term" value="F:sterol 3-beta-glucosyltransferase activity"/>
    <property type="evidence" value="ECO:0007669"/>
    <property type="project" value="UniProtKB-EC"/>
</dbReference>
<keyword evidence="3" id="KW-1185">Reference proteome</keyword>
<dbReference type="InterPro" id="IPR050426">
    <property type="entry name" value="Glycosyltransferase_28"/>
</dbReference>
<dbReference type="RefSeq" id="WP_184840469.1">
    <property type="nucleotide sequence ID" value="NZ_BAAAVN010000002.1"/>
</dbReference>
<dbReference type="InterPro" id="IPR010610">
    <property type="entry name" value="EryCIII-like_C"/>
</dbReference>
<feature type="domain" description="Erythromycin biosynthesis protein CIII-like C-terminal" evidence="1">
    <location>
        <begin position="305"/>
        <end position="400"/>
    </location>
</feature>
<evidence type="ECO:0000313" key="3">
    <source>
        <dbReference type="Proteomes" id="UP000558997"/>
    </source>
</evidence>
<accession>A0A841E1M4</accession>
<dbReference type="AlphaFoldDB" id="A0A841E1M4"/>
<evidence type="ECO:0000259" key="1">
    <source>
        <dbReference type="Pfam" id="PF06722"/>
    </source>
</evidence>
<reference evidence="2 3" key="1">
    <citation type="submission" date="2020-08" db="EMBL/GenBank/DDBJ databases">
        <title>Sequencing the genomes of 1000 actinobacteria strains.</title>
        <authorList>
            <person name="Klenk H.-P."/>
        </authorList>
    </citation>
    <scope>NUCLEOTIDE SEQUENCE [LARGE SCALE GENOMIC DNA]</scope>
    <source>
        <strain evidence="2 3">DSM 17294</strain>
    </source>
</reference>
<dbReference type="Pfam" id="PF06722">
    <property type="entry name" value="EryCIII-like_C"/>
    <property type="match status" value="1"/>
</dbReference>
<protein>
    <submittedName>
        <fullName evidence="2">Sterol 3beta-glucosyltransferase</fullName>
        <ecNumber evidence="2">2.4.1.173</ecNumber>
    </submittedName>
</protein>